<name>A0AAN8XHV4_HALRR</name>
<dbReference type="PANTHER" id="PTHR46396">
    <property type="entry name" value="PROTEIN O-LINKED-MANNOSE BETA-1,2-N-ACETYLGLUCOSAMINYLTRANSFERASE 1"/>
    <property type="match status" value="1"/>
</dbReference>
<accession>A0AAN8XHV4</accession>
<keyword evidence="4 13" id="KW-0328">Glycosyltransferase</keyword>
<keyword evidence="15" id="KW-1185">Reference proteome</keyword>
<organism evidence="14 15">
    <name type="scientific">Halocaridina rubra</name>
    <name type="common">Hawaiian red shrimp</name>
    <dbReference type="NCBI Taxonomy" id="373956"/>
    <lineage>
        <taxon>Eukaryota</taxon>
        <taxon>Metazoa</taxon>
        <taxon>Ecdysozoa</taxon>
        <taxon>Arthropoda</taxon>
        <taxon>Crustacea</taxon>
        <taxon>Multicrustacea</taxon>
        <taxon>Malacostraca</taxon>
        <taxon>Eumalacostraca</taxon>
        <taxon>Eucarida</taxon>
        <taxon>Decapoda</taxon>
        <taxon>Pleocyemata</taxon>
        <taxon>Caridea</taxon>
        <taxon>Atyoidea</taxon>
        <taxon>Atyidae</taxon>
        <taxon>Halocaridina</taxon>
    </lineage>
</organism>
<protein>
    <recommendedName>
        <fullName evidence="13">Alpha-1,3-mannosyl-glycoprotein 2-beta-N-acetylglucosaminyltransferase</fullName>
        <shortName evidence="13">GNT-I</shortName>
        <shortName evidence="13">GlcNAc-T I</shortName>
        <ecNumber evidence="13">2.4.1.101</ecNumber>
    </recommendedName>
    <alternativeName>
        <fullName evidence="13">N-glycosyl-oligosaccharide-glycoprotein N-acetylglucosaminyltransferase I</fullName>
    </alternativeName>
</protein>
<dbReference type="GO" id="GO:0000139">
    <property type="term" value="C:Golgi membrane"/>
    <property type="evidence" value="ECO:0007669"/>
    <property type="project" value="UniProtKB-SubCell"/>
</dbReference>
<evidence type="ECO:0000256" key="1">
    <source>
        <dbReference type="ARBA" id="ARBA00004323"/>
    </source>
</evidence>
<dbReference type="PANTHER" id="PTHR46396:SF1">
    <property type="entry name" value="PROTEIN O-LINKED-MANNOSE BETA-1,2-N-ACETYLGLUCOSAMINYLTRANSFERASE 1"/>
    <property type="match status" value="1"/>
</dbReference>
<evidence type="ECO:0000256" key="13">
    <source>
        <dbReference type="RuleBase" id="RU368119"/>
    </source>
</evidence>
<comment type="cofactor">
    <cofactor evidence="13">
        <name>Mn(2+)</name>
        <dbReference type="ChEBI" id="CHEBI:29035"/>
    </cofactor>
    <text evidence="13">The cofactor is mostly bound to the substrate.</text>
</comment>
<proteinExistence type="inferred from homology"/>
<keyword evidence="12 13" id="KW-0464">Manganese</keyword>
<dbReference type="InterPro" id="IPR029044">
    <property type="entry name" value="Nucleotide-diphossugar_trans"/>
</dbReference>
<dbReference type="GO" id="GO:0003827">
    <property type="term" value="F:alpha-1,3-mannosylglycoprotein 2-beta-N-acetylglucosaminyltransferase activity"/>
    <property type="evidence" value="ECO:0007669"/>
    <property type="project" value="UniProtKB-UniRule"/>
</dbReference>
<dbReference type="SUPFAM" id="SSF53448">
    <property type="entry name" value="Nucleotide-diphospho-sugar transferases"/>
    <property type="match status" value="1"/>
</dbReference>
<keyword evidence="5" id="KW-0808">Transferase</keyword>
<evidence type="ECO:0000256" key="7">
    <source>
        <dbReference type="ARBA" id="ARBA00022723"/>
    </source>
</evidence>
<evidence type="ECO:0000256" key="2">
    <source>
        <dbReference type="ARBA" id="ARBA00004922"/>
    </source>
</evidence>
<comment type="caution">
    <text evidence="14">The sequence shown here is derived from an EMBL/GenBank/DDBJ whole genome shotgun (WGS) entry which is preliminary data.</text>
</comment>
<keyword evidence="6" id="KW-0812">Transmembrane</keyword>
<dbReference type="EMBL" id="JAXCGZ010002075">
    <property type="protein sequence ID" value="KAK7084481.1"/>
    <property type="molecule type" value="Genomic_DNA"/>
</dbReference>
<keyword evidence="7 13" id="KW-0479">Metal-binding</keyword>
<dbReference type="Proteomes" id="UP001381693">
    <property type="component" value="Unassembled WGS sequence"/>
</dbReference>
<evidence type="ECO:0000256" key="5">
    <source>
        <dbReference type="ARBA" id="ARBA00022679"/>
    </source>
</evidence>
<reference evidence="14 15" key="1">
    <citation type="submission" date="2023-11" db="EMBL/GenBank/DDBJ databases">
        <title>Halocaridina rubra genome assembly.</title>
        <authorList>
            <person name="Smith C."/>
        </authorList>
    </citation>
    <scope>NUCLEOTIDE SEQUENCE [LARGE SCALE GENOMIC DNA]</scope>
    <source>
        <strain evidence="14">EP-1</strain>
        <tissue evidence="14">Whole</tissue>
    </source>
</reference>
<dbReference type="AlphaFoldDB" id="A0AAN8XHV4"/>
<comment type="catalytic activity">
    <reaction evidence="13">
        <text>N(4)-(alpha-D-Man-(1-&gt;3)-[alpha-D-Man-(1-&gt;3)-[alpha-D-Man-(1-&gt;6)]-alpha-D-Man-(1-&gt;6)]-beta-D-Man-(1-&gt;4)-beta-D-GlcNAc-(1-&gt;4)-beta-D-GlcNAc)-L-asparaginyl-[protein] (N-glucan mannose isomer 5A1,2) + UDP-N-acetyl-alpha-D-glucosamine = N(4)-{beta-D-GlcNAc-(1-&gt;2)-alpha-D-Man-(1-&gt;3)-[alpha-D-Man-(1-&gt;3)-[alpha-D-Man-(1-&gt;6)]-alpha-D-Man-(1-&gt;6)]-beta-D-Man-(1-&gt;4)-beta-D-GlcNAc-(1-&gt;4)-beta-D-GlcNAc}-L-asparaginyl-[protein] + UDP + H(+)</text>
        <dbReference type="Rhea" id="RHEA:11456"/>
        <dbReference type="Rhea" id="RHEA-COMP:14367"/>
        <dbReference type="Rhea" id="RHEA-COMP:14368"/>
        <dbReference type="ChEBI" id="CHEBI:15378"/>
        <dbReference type="ChEBI" id="CHEBI:57705"/>
        <dbReference type="ChEBI" id="CHEBI:58223"/>
        <dbReference type="ChEBI" id="CHEBI:59087"/>
        <dbReference type="ChEBI" id="CHEBI:60625"/>
        <dbReference type="EC" id="2.4.1.101"/>
    </reaction>
</comment>
<comment type="similarity">
    <text evidence="3 13">Belongs to the glycosyltransferase 13 family.</text>
</comment>
<evidence type="ECO:0000313" key="15">
    <source>
        <dbReference type="Proteomes" id="UP001381693"/>
    </source>
</evidence>
<evidence type="ECO:0000256" key="8">
    <source>
        <dbReference type="ARBA" id="ARBA00022968"/>
    </source>
</evidence>
<evidence type="ECO:0000256" key="3">
    <source>
        <dbReference type="ARBA" id="ARBA00006492"/>
    </source>
</evidence>
<keyword evidence="9" id="KW-1133">Transmembrane helix</keyword>
<dbReference type="Pfam" id="PF03071">
    <property type="entry name" value="GNT-I"/>
    <property type="match status" value="1"/>
</dbReference>
<comment type="subcellular location">
    <subcellularLocation>
        <location evidence="1 13">Golgi apparatus membrane</location>
        <topology evidence="1 13">Single-pass type II membrane protein</topology>
    </subcellularLocation>
</comment>
<evidence type="ECO:0000256" key="11">
    <source>
        <dbReference type="ARBA" id="ARBA00023136"/>
    </source>
</evidence>
<comment type="pathway">
    <text evidence="2 13">Protein modification; protein glycosylation.</text>
</comment>
<keyword evidence="8 13" id="KW-0735">Signal-anchor</keyword>
<evidence type="ECO:0000256" key="4">
    <source>
        <dbReference type="ARBA" id="ARBA00022676"/>
    </source>
</evidence>
<comment type="function">
    <text evidence="13">Initiates complex N-linked carbohydrate formation. Essential for the conversion of high-mannose to hybrid and complex N-glycans.</text>
</comment>
<dbReference type="Gene3D" id="3.90.550.10">
    <property type="entry name" value="Spore Coat Polysaccharide Biosynthesis Protein SpsA, Chain A"/>
    <property type="match status" value="1"/>
</dbReference>
<evidence type="ECO:0000256" key="6">
    <source>
        <dbReference type="ARBA" id="ARBA00022692"/>
    </source>
</evidence>
<dbReference type="GO" id="GO:0016266">
    <property type="term" value="P:protein O-linked glycosylation via N-acetyl-galactosamine"/>
    <property type="evidence" value="ECO:0007669"/>
    <property type="project" value="TreeGrafter"/>
</dbReference>
<evidence type="ECO:0000256" key="12">
    <source>
        <dbReference type="ARBA" id="ARBA00023211"/>
    </source>
</evidence>
<dbReference type="GO" id="GO:0030145">
    <property type="term" value="F:manganese ion binding"/>
    <property type="evidence" value="ECO:0007669"/>
    <property type="project" value="UniProtKB-UniRule"/>
</dbReference>
<sequence length="100" mass="11628">MDLLSMDKFIILEDDLVLAPDFYSYMQQTSVLLDRDPSVYGVSAYSHFSYNHTARDPSRLMRVHSLPAYGWMVKRSFLEEILPMWLPPFVVRKIASIALI</sequence>
<keyword evidence="10 13" id="KW-0333">Golgi apparatus</keyword>
<dbReference type="InterPro" id="IPR004139">
    <property type="entry name" value="Glyco_trans_13"/>
</dbReference>
<dbReference type="EC" id="2.4.1.101" evidence="13"/>
<gene>
    <name evidence="14" type="primary">POMGNT1_5</name>
    <name evidence="14" type="ORF">SK128_013497</name>
</gene>
<keyword evidence="11" id="KW-0472">Membrane</keyword>
<evidence type="ECO:0000256" key="9">
    <source>
        <dbReference type="ARBA" id="ARBA00022989"/>
    </source>
</evidence>
<evidence type="ECO:0000256" key="10">
    <source>
        <dbReference type="ARBA" id="ARBA00023034"/>
    </source>
</evidence>
<dbReference type="GO" id="GO:0047223">
    <property type="term" value="F:beta-1,3-galactosyl-O-glycosyl-glycoprotein beta-1,3-N-acetylglucosaminyltransferase activity"/>
    <property type="evidence" value="ECO:0007669"/>
    <property type="project" value="TreeGrafter"/>
</dbReference>
<evidence type="ECO:0000313" key="14">
    <source>
        <dbReference type="EMBL" id="KAK7084481.1"/>
    </source>
</evidence>
<dbReference type="InterPro" id="IPR052463">
    <property type="entry name" value="O-linked_mannose_GnT"/>
</dbReference>